<dbReference type="EMBL" id="JAFEJS010000002">
    <property type="protein sequence ID" value="MBT1172473.1"/>
    <property type="molecule type" value="Genomic_DNA"/>
</dbReference>
<name>A0ABS5UNI1_9BIFI</name>
<protein>
    <submittedName>
        <fullName evidence="1">DUF1684 domain-containing protein</fullName>
    </submittedName>
</protein>
<evidence type="ECO:0000313" key="1">
    <source>
        <dbReference type="EMBL" id="MBT1172473.1"/>
    </source>
</evidence>
<dbReference type="InterPro" id="IPR012467">
    <property type="entry name" value="DUF1684"/>
</dbReference>
<accession>A0ABS5UNI1</accession>
<organism evidence="1 2">
    <name type="scientific">Bifidobacterium santillanense</name>
    <dbReference type="NCBI Taxonomy" id="2809028"/>
    <lineage>
        <taxon>Bacteria</taxon>
        <taxon>Bacillati</taxon>
        <taxon>Actinomycetota</taxon>
        <taxon>Actinomycetes</taxon>
        <taxon>Bifidobacteriales</taxon>
        <taxon>Bifidobacteriaceae</taxon>
        <taxon>Bifidobacterium</taxon>
    </lineage>
</organism>
<comment type="caution">
    <text evidence="1">The sequence shown here is derived from an EMBL/GenBank/DDBJ whole genome shotgun (WGS) entry which is preliminary data.</text>
</comment>
<keyword evidence="2" id="KW-1185">Reference proteome</keyword>
<evidence type="ECO:0000313" key="2">
    <source>
        <dbReference type="Proteomes" id="UP000773064"/>
    </source>
</evidence>
<dbReference type="PANTHER" id="PTHR41913:SF1">
    <property type="entry name" value="DUF1684 DOMAIN-CONTAINING PROTEIN"/>
    <property type="match status" value="1"/>
</dbReference>
<dbReference type="PANTHER" id="PTHR41913">
    <property type="entry name" value="DUF1684 DOMAIN-CONTAINING PROTEIN"/>
    <property type="match status" value="1"/>
</dbReference>
<dbReference type="Proteomes" id="UP000773064">
    <property type="component" value="Unassembled WGS sequence"/>
</dbReference>
<gene>
    <name evidence="1" type="ORF">JS528_03670</name>
</gene>
<proteinExistence type="predicted"/>
<dbReference type="Pfam" id="PF07920">
    <property type="entry name" value="DUF1684"/>
    <property type="match status" value="1"/>
</dbReference>
<sequence>MTDSTTNEAAWLDWRRRREEDLKAPYGWLSQTGLYWLQMLGGFKARVPGIAGEWALRDGAVTFTPAAPAVLDGEGEPADAPVLVDAQGGRTSIAGPVHVPSDAEANGAYVEVGRIRASVIERSGRFGIRVRDPESEFRRDFTGIPAYDFDPAWRIAGRFEPYDEARATSVGTRVPGMSSTLDAVGEVSFTVQGAEQRLIAFDGGVAADGSRGLFIIFRDPTNGDTTYGSGRFLAATVTGGGVAADDVTVSDHGAPNVLLDFNRAYNPPCAFSPYCTCPLAPAGNEVSVPVTAGERH</sequence>
<dbReference type="RefSeq" id="WP_214357749.1">
    <property type="nucleotide sequence ID" value="NZ_JAFEJS010000002.1"/>
</dbReference>
<reference evidence="1 2" key="1">
    <citation type="journal article" date="2021" name="Environ. Microbiol.">
        <title>Genetic insights into the dark matter of the mammalian gut microbiota through targeted genome reconstruction.</title>
        <authorList>
            <person name="Lugli G.A."/>
            <person name="Alessandri G."/>
            <person name="Milani C."/>
            <person name="Viappiani A."/>
            <person name="Fontana F."/>
            <person name="Tarracchini C."/>
            <person name="Mancabelli L."/>
            <person name="Argentini C."/>
            <person name="Ruiz L."/>
            <person name="Margolles A."/>
            <person name="van Sinderen D."/>
            <person name="Turroni F."/>
            <person name="Ventura M."/>
        </authorList>
    </citation>
    <scope>NUCLEOTIDE SEQUENCE [LARGE SCALE GENOMIC DNA]</scope>
    <source>
        <strain evidence="1 2">MA2</strain>
    </source>
</reference>